<dbReference type="Proteomes" id="UP001149090">
    <property type="component" value="Unassembled WGS sequence"/>
</dbReference>
<evidence type="ECO:0000313" key="1">
    <source>
        <dbReference type="EMBL" id="KAJ5073019.1"/>
    </source>
</evidence>
<proteinExistence type="predicted"/>
<comment type="caution">
    <text evidence="1">The sequence shown here is derived from an EMBL/GenBank/DDBJ whole genome shotgun (WGS) entry which is preliminary data.</text>
</comment>
<accession>A0A9Q0RBS7</accession>
<keyword evidence="2" id="KW-1185">Reference proteome</keyword>
<sequence>MFLSVNDSSNQVHDYSGKSFETIHQLIYFLYYDEFDKTKQFNFQLFAEFKDLKDYYQLNQNSRIDLILKDFI</sequence>
<organism evidence="1 2">
    <name type="scientific">Anaeramoeba ignava</name>
    <name type="common">Anaerobic marine amoeba</name>
    <dbReference type="NCBI Taxonomy" id="1746090"/>
    <lineage>
        <taxon>Eukaryota</taxon>
        <taxon>Metamonada</taxon>
        <taxon>Anaeramoebidae</taxon>
        <taxon>Anaeramoeba</taxon>
    </lineage>
</organism>
<evidence type="ECO:0000313" key="2">
    <source>
        <dbReference type="Proteomes" id="UP001149090"/>
    </source>
</evidence>
<protein>
    <submittedName>
        <fullName evidence="1">Uncharacterized protein</fullName>
    </submittedName>
</protein>
<dbReference type="EMBL" id="JAPDFW010000077">
    <property type="protein sequence ID" value="KAJ5073019.1"/>
    <property type="molecule type" value="Genomic_DNA"/>
</dbReference>
<dbReference type="AlphaFoldDB" id="A0A9Q0RBS7"/>
<gene>
    <name evidence="1" type="ORF">M0811_08974</name>
</gene>
<name>A0A9Q0RBS7_ANAIG</name>
<reference evidence="1" key="1">
    <citation type="submission" date="2022-10" db="EMBL/GenBank/DDBJ databases">
        <title>Novel sulphate-reducing endosymbionts in the free-living metamonad Anaeramoeba.</title>
        <authorList>
            <person name="Jerlstrom-Hultqvist J."/>
            <person name="Cepicka I."/>
            <person name="Gallot-Lavallee L."/>
            <person name="Salas-Leiva D."/>
            <person name="Curtis B.A."/>
            <person name="Zahonova K."/>
            <person name="Pipaliya S."/>
            <person name="Dacks J."/>
            <person name="Roger A.J."/>
        </authorList>
    </citation>
    <scope>NUCLEOTIDE SEQUENCE</scope>
    <source>
        <strain evidence="1">BMAN</strain>
    </source>
</reference>